<dbReference type="InterPro" id="IPR055355">
    <property type="entry name" value="ZP-C"/>
</dbReference>
<sequence length="421" mass="47313">MLRGSVLLIFAYLPQIFGEGFVAEVSCSADSLTVMLNKSDPDVAKWMAEKNSLPVVYVYGHKMRHSCGSSMKKESGEVNYNLTVPYGKECDVMLADVEPNYRTAETTIALEDNADLSIMKTLRINHVFCLYTRSVQTIRFNDVSSDQKVEDSIGGKPKPKVEMFFHNANGKPLRAAKLDDAVELFIALVPDEAYHGITPIECLFSDREDMQTPGAQRLTFVQGSCPVSEMSVIDPLANVNEQVYFSKFNAFRFGSQSTVFVHCNVQVCLRSEECHRDCFKRVTNSNLTAERLRFRHKRSAAIEIAQNRLGELVNITEAFTILNNQESEEISQPVSSSVEQCTRVSEYYSFLPIICLFLLFSTICALILASYFGYRIRYGRKDCFDVNPPSSVATTSAALPNPAFPQRYSVSYANRNFSAFQ</sequence>
<gene>
    <name evidence="6" type="ORF">WR25_13999</name>
</gene>
<dbReference type="InterPro" id="IPR051962">
    <property type="entry name" value="Cuticlin"/>
</dbReference>
<evidence type="ECO:0000313" key="7">
    <source>
        <dbReference type="Proteomes" id="UP000218231"/>
    </source>
</evidence>
<feature type="signal peptide" evidence="4">
    <location>
        <begin position="1"/>
        <end position="18"/>
    </location>
</feature>
<evidence type="ECO:0000256" key="2">
    <source>
        <dbReference type="ARBA" id="ARBA00023157"/>
    </source>
</evidence>
<dbReference type="PROSITE" id="PS51034">
    <property type="entry name" value="ZP_2"/>
    <property type="match status" value="1"/>
</dbReference>
<reference evidence="6 7" key="1">
    <citation type="journal article" date="2017" name="Curr. Biol.">
        <title>Genome architecture and evolution of a unichromosomal asexual nematode.</title>
        <authorList>
            <person name="Fradin H."/>
            <person name="Zegar C."/>
            <person name="Gutwein M."/>
            <person name="Lucas J."/>
            <person name="Kovtun M."/>
            <person name="Corcoran D."/>
            <person name="Baugh L.R."/>
            <person name="Kiontke K."/>
            <person name="Gunsalus K."/>
            <person name="Fitch D.H."/>
            <person name="Piano F."/>
        </authorList>
    </citation>
    <scope>NUCLEOTIDE SEQUENCE [LARGE SCALE GENOMIC DNA]</scope>
    <source>
        <strain evidence="6">PF1309</strain>
    </source>
</reference>
<keyword evidence="7" id="KW-1185">Reference proteome</keyword>
<dbReference type="Gene3D" id="2.60.40.4100">
    <property type="entry name" value="Zona pellucida, ZP-C domain"/>
    <property type="match status" value="1"/>
</dbReference>
<comment type="caution">
    <text evidence="6">The sequence shown here is derived from an EMBL/GenBank/DDBJ whole genome shotgun (WGS) entry which is preliminary data.</text>
</comment>
<protein>
    <recommendedName>
        <fullName evidence="5">ZP domain-containing protein</fullName>
    </recommendedName>
</protein>
<accession>A0A2A2KVD0</accession>
<name>A0A2A2KVD0_9BILA</name>
<proteinExistence type="predicted"/>
<evidence type="ECO:0000256" key="1">
    <source>
        <dbReference type="ARBA" id="ARBA00022729"/>
    </source>
</evidence>
<dbReference type="Proteomes" id="UP000218231">
    <property type="component" value="Unassembled WGS sequence"/>
</dbReference>
<dbReference type="OrthoDB" id="10040649at2759"/>
<feature type="transmembrane region" description="Helical" evidence="3">
    <location>
        <begin position="347"/>
        <end position="372"/>
    </location>
</feature>
<dbReference type="AlphaFoldDB" id="A0A2A2KVD0"/>
<keyword evidence="3" id="KW-1133">Transmembrane helix</keyword>
<dbReference type="InterPro" id="IPR042235">
    <property type="entry name" value="ZP-C_dom"/>
</dbReference>
<evidence type="ECO:0000256" key="4">
    <source>
        <dbReference type="SAM" id="SignalP"/>
    </source>
</evidence>
<dbReference type="PANTHER" id="PTHR22907:SF54">
    <property type="entry name" value="GH04558P"/>
    <property type="match status" value="1"/>
</dbReference>
<organism evidence="6 7">
    <name type="scientific">Diploscapter pachys</name>
    <dbReference type="NCBI Taxonomy" id="2018661"/>
    <lineage>
        <taxon>Eukaryota</taxon>
        <taxon>Metazoa</taxon>
        <taxon>Ecdysozoa</taxon>
        <taxon>Nematoda</taxon>
        <taxon>Chromadorea</taxon>
        <taxon>Rhabditida</taxon>
        <taxon>Rhabditina</taxon>
        <taxon>Rhabditomorpha</taxon>
        <taxon>Rhabditoidea</taxon>
        <taxon>Rhabditidae</taxon>
        <taxon>Diploscapter</taxon>
    </lineage>
</organism>
<keyword evidence="3" id="KW-0472">Membrane</keyword>
<keyword evidence="3" id="KW-0812">Transmembrane</keyword>
<evidence type="ECO:0000313" key="6">
    <source>
        <dbReference type="EMBL" id="PAV77904.1"/>
    </source>
</evidence>
<keyword evidence="1 4" id="KW-0732">Signal</keyword>
<evidence type="ECO:0000256" key="3">
    <source>
        <dbReference type="SAM" id="Phobius"/>
    </source>
</evidence>
<feature type="chain" id="PRO_5012584456" description="ZP domain-containing protein" evidence="4">
    <location>
        <begin position="19"/>
        <end position="421"/>
    </location>
</feature>
<dbReference type="EMBL" id="LIAE01007639">
    <property type="protein sequence ID" value="PAV77904.1"/>
    <property type="molecule type" value="Genomic_DNA"/>
</dbReference>
<dbReference type="Pfam" id="PF00100">
    <property type="entry name" value="Zona_pellucida"/>
    <property type="match status" value="1"/>
</dbReference>
<dbReference type="STRING" id="2018661.A0A2A2KVD0"/>
<keyword evidence="2" id="KW-1015">Disulfide bond</keyword>
<dbReference type="SMART" id="SM00241">
    <property type="entry name" value="ZP"/>
    <property type="match status" value="1"/>
</dbReference>
<dbReference type="InterPro" id="IPR001507">
    <property type="entry name" value="ZP_dom"/>
</dbReference>
<dbReference type="PANTHER" id="PTHR22907">
    <property type="entry name" value="GH04558P"/>
    <property type="match status" value="1"/>
</dbReference>
<feature type="domain" description="ZP" evidence="5">
    <location>
        <begin position="26"/>
        <end position="285"/>
    </location>
</feature>
<evidence type="ECO:0000259" key="5">
    <source>
        <dbReference type="PROSITE" id="PS51034"/>
    </source>
</evidence>